<sequence>MDVLLVMFKSDGARRDFEVTKNRVIIGRKNDCDLRIPLSSVSRHHCELKVDPESEEVELRDLGSSNGTFHNNVRVQEAIVSAGDEITVGPVIFTVVIDGQPEQVKPIRTVISSHDSKSDSKSTQIADDGRPLTPMGDDDDDADNPLSPMDEDDSHIPTSDIDEDPIEALQRMADAEDDDDDFYPNLDDDDDEPTPSRS</sequence>
<feature type="compositionally biased region" description="Acidic residues" evidence="1">
    <location>
        <begin position="175"/>
        <end position="198"/>
    </location>
</feature>
<dbReference type="SMART" id="SM00240">
    <property type="entry name" value="FHA"/>
    <property type="match status" value="1"/>
</dbReference>
<dbReference type="Pfam" id="PF00498">
    <property type="entry name" value="FHA"/>
    <property type="match status" value="1"/>
</dbReference>
<accession>A0ABV4U8P1</accession>
<feature type="domain" description="FHA" evidence="2">
    <location>
        <begin position="24"/>
        <end position="75"/>
    </location>
</feature>
<evidence type="ECO:0000256" key="1">
    <source>
        <dbReference type="SAM" id="MobiDB-lite"/>
    </source>
</evidence>
<gene>
    <name evidence="3" type="ORF">ACERK3_12855</name>
</gene>
<proteinExistence type="predicted"/>
<evidence type="ECO:0000259" key="2">
    <source>
        <dbReference type="PROSITE" id="PS50006"/>
    </source>
</evidence>
<feature type="compositionally biased region" description="Acidic residues" evidence="1">
    <location>
        <begin position="136"/>
        <end position="153"/>
    </location>
</feature>
<comment type="caution">
    <text evidence="3">The sequence shown here is derived from an EMBL/GenBank/DDBJ whole genome shotgun (WGS) entry which is preliminary data.</text>
</comment>
<evidence type="ECO:0000313" key="3">
    <source>
        <dbReference type="EMBL" id="MFA9479174.1"/>
    </source>
</evidence>
<dbReference type="Proteomes" id="UP001575105">
    <property type="component" value="Unassembled WGS sequence"/>
</dbReference>
<keyword evidence="4" id="KW-1185">Reference proteome</keyword>
<dbReference type="InterPro" id="IPR008984">
    <property type="entry name" value="SMAD_FHA_dom_sf"/>
</dbReference>
<dbReference type="PROSITE" id="PS50006">
    <property type="entry name" value="FHA_DOMAIN"/>
    <property type="match status" value="1"/>
</dbReference>
<dbReference type="SUPFAM" id="SSF49879">
    <property type="entry name" value="SMAD/FHA domain"/>
    <property type="match status" value="1"/>
</dbReference>
<protein>
    <submittedName>
        <fullName evidence="3">FHA domain-containing protein</fullName>
    </submittedName>
</protein>
<dbReference type="RefSeq" id="WP_425346101.1">
    <property type="nucleotide sequence ID" value="NZ_JBGUBD010000007.1"/>
</dbReference>
<dbReference type="InterPro" id="IPR050923">
    <property type="entry name" value="Cell_Proc_Reg/RNA_Proc"/>
</dbReference>
<dbReference type="InterPro" id="IPR000253">
    <property type="entry name" value="FHA_dom"/>
</dbReference>
<dbReference type="PANTHER" id="PTHR23308">
    <property type="entry name" value="NUCLEAR INHIBITOR OF PROTEIN PHOSPHATASE-1"/>
    <property type="match status" value="1"/>
</dbReference>
<reference evidence="3 4" key="1">
    <citation type="submission" date="2024-08" db="EMBL/GenBank/DDBJ databases">
        <title>Whole-genome sequencing of halo(alkali)philic microorganisms from hypersaline lakes.</title>
        <authorList>
            <person name="Sorokin D.Y."/>
            <person name="Merkel A.Y."/>
            <person name="Messina E."/>
            <person name="Yakimov M."/>
        </authorList>
    </citation>
    <scope>NUCLEOTIDE SEQUENCE [LARGE SCALE GENOMIC DNA]</scope>
    <source>
        <strain evidence="3 4">AB-hyl4</strain>
    </source>
</reference>
<dbReference type="EMBL" id="JBGUBD010000007">
    <property type="protein sequence ID" value="MFA9479174.1"/>
    <property type="molecule type" value="Genomic_DNA"/>
</dbReference>
<dbReference type="CDD" id="cd00060">
    <property type="entry name" value="FHA"/>
    <property type="match status" value="1"/>
</dbReference>
<feature type="region of interest" description="Disordered" evidence="1">
    <location>
        <begin position="109"/>
        <end position="198"/>
    </location>
</feature>
<name>A0ABV4U8P1_9BACT</name>
<dbReference type="Gene3D" id="2.60.200.20">
    <property type="match status" value="1"/>
</dbReference>
<evidence type="ECO:0000313" key="4">
    <source>
        <dbReference type="Proteomes" id="UP001575105"/>
    </source>
</evidence>
<organism evidence="3 4">
    <name type="scientific">Natronomicrosphaera hydrolytica</name>
    <dbReference type="NCBI Taxonomy" id="3242702"/>
    <lineage>
        <taxon>Bacteria</taxon>
        <taxon>Pseudomonadati</taxon>
        <taxon>Planctomycetota</taxon>
        <taxon>Phycisphaerae</taxon>
        <taxon>Phycisphaerales</taxon>
        <taxon>Phycisphaeraceae</taxon>
        <taxon>Natronomicrosphaera</taxon>
    </lineage>
</organism>